<dbReference type="InterPro" id="IPR019734">
    <property type="entry name" value="TPR_rpt"/>
</dbReference>
<name>Q01WG2_SOLUE</name>
<organism evidence="4">
    <name type="scientific">Solibacter usitatus (strain Ellin6076)</name>
    <dbReference type="NCBI Taxonomy" id="234267"/>
    <lineage>
        <taxon>Bacteria</taxon>
        <taxon>Pseudomonadati</taxon>
        <taxon>Acidobacteriota</taxon>
        <taxon>Terriglobia</taxon>
        <taxon>Bryobacterales</taxon>
        <taxon>Solibacteraceae</taxon>
        <taxon>Candidatus Solibacter</taxon>
    </lineage>
</organism>
<dbReference type="SUPFAM" id="SSF48452">
    <property type="entry name" value="TPR-like"/>
    <property type="match status" value="2"/>
</dbReference>
<dbReference type="InterPro" id="IPR011990">
    <property type="entry name" value="TPR-like_helical_dom_sf"/>
</dbReference>
<dbReference type="KEGG" id="sus:Acid_5048"/>
<dbReference type="PANTHER" id="PTHR44858:SF1">
    <property type="entry name" value="UDP-N-ACETYLGLUCOSAMINE--PEPTIDE N-ACETYLGLUCOSAMINYLTRANSFERASE SPINDLY-RELATED"/>
    <property type="match status" value="1"/>
</dbReference>
<feature type="repeat" description="TPR" evidence="3">
    <location>
        <begin position="133"/>
        <end position="166"/>
    </location>
</feature>
<dbReference type="InterPro" id="IPR050498">
    <property type="entry name" value="Ycf3"/>
</dbReference>
<dbReference type="PANTHER" id="PTHR44858">
    <property type="entry name" value="TETRATRICOPEPTIDE REPEAT PROTEIN 6"/>
    <property type="match status" value="1"/>
</dbReference>
<dbReference type="Gene3D" id="1.25.40.10">
    <property type="entry name" value="Tetratricopeptide repeat domain"/>
    <property type="match status" value="3"/>
</dbReference>
<dbReference type="InParanoid" id="Q01WG2"/>
<dbReference type="OrthoDB" id="263673at2"/>
<evidence type="ECO:0000256" key="3">
    <source>
        <dbReference type="PROSITE-ProRule" id="PRU00339"/>
    </source>
</evidence>
<evidence type="ECO:0000313" key="4">
    <source>
        <dbReference type="EMBL" id="ABJ86003.1"/>
    </source>
</evidence>
<evidence type="ECO:0000256" key="1">
    <source>
        <dbReference type="ARBA" id="ARBA00022737"/>
    </source>
</evidence>
<proteinExistence type="predicted"/>
<protein>
    <submittedName>
        <fullName evidence="4">Tetratricopeptide TPR_2 repeat protein</fullName>
    </submittedName>
</protein>
<sequence length="427" mass="46996" precursor="true">MRIHIAVLFAAAGLAQTGNEKLGDLLQDRALNDAVARLKTDDRIAMFATLAGAKPAEAKYQIQMAGTYLQKMRETMDPEYLNRASKIVENVLSGDRGNYEALRLRSAIELERHDFPRVAEDSRELIRIAPEDPWNWGTLGDSLMELSDYGGAADAYQKMVQLRPDLASYNRAAYYRFVAGDANGAIEVMKRAIDSGSRSAENIAWCLVDLGNMELKTGRAAEAGEAFGAALRLFPGYYPALAGMGKLKAQEGKRAEAIGYYVKAQAAVPLPDYAAALEDLYEAEGKPEEARKQAARLAVIERMDQAAGFTANRNLALAYADHERNAEHALAMIREEMKTRRDIYEQDALAWVLYRNKQYAEAKAAAEKAMELGSPEPAFYYHAGMIAAALGDRAAARKHLEHALALNPNFDIKQAAAARTALKEVTK</sequence>
<gene>
    <name evidence="4" type="ordered locus">Acid_5048</name>
</gene>
<evidence type="ECO:0000256" key="2">
    <source>
        <dbReference type="ARBA" id="ARBA00022803"/>
    </source>
</evidence>
<dbReference type="eggNOG" id="COG0457">
    <property type="taxonomic scope" value="Bacteria"/>
</dbReference>
<dbReference type="STRING" id="234267.Acid_5048"/>
<dbReference type="Pfam" id="PF07719">
    <property type="entry name" value="TPR_2"/>
    <property type="match status" value="1"/>
</dbReference>
<reference evidence="4" key="1">
    <citation type="submission" date="2006-10" db="EMBL/GenBank/DDBJ databases">
        <title>Complete sequence of Solibacter usitatus Ellin6076.</title>
        <authorList>
            <consortium name="US DOE Joint Genome Institute"/>
            <person name="Copeland A."/>
            <person name="Lucas S."/>
            <person name="Lapidus A."/>
            <person name="Barry K."/>
            <person name="Detter J.C."/>
            <person name="Glavina del Rio T."/>
            <person name="Hammon N."/>
            <person name="Israni S."/>
            <person name="Dalin E."/>
            <person name="Tice H."/>
            <person name="Pitluck S."/>
            <person name="Thompson L.S."/>
            <person name="Brettin T."/>
            <person name="Bruce D."/>
            <person name="Han C."/>
            <person name="Tapia R."/>
            <person name="Gilna P."/>
            <person name="Schmutz J."/>
            <person name="Larimer F."/>
            <person name="Land M."/>
            <person name="Hauser L."/>
            <person name="Kyrpides N."/>
            <person name="Mikhailova N."/>
            <person name="Janssen P.H."/>
            <person name="Kuske C.R."/>
            <person name="Richardson P."/>
        </authorList>
    </citation>
    <scope>NUCLEOTIDE SEQUENCE</scope>
    <source>
        <strain evidence="4">Ellin6076</strain>
    </source>
</reference>
<dbReference type="EMBL" id="CP000473">
    <property type="protein sequence ID" value="ABJ86003.1"/>
    <property type="molecule type" value="Genomic_DNA"/>
</dbReference>
<accession>Q01WG2</accession>
<dbReference type="SMART" id="SM00028">
    <property type="entry name" value="TPR"/>
    <property type="match status" value="5"/>
</dbReference>
<dbReference type="PROSITE" id="PS50005">
    <property type="entry name" value="TPR"/>
    <property type="match status" value="2"/>
</dbReference>
<dbReference type="InterPro" id="IPR013105">
    <property type="entry name" value="TPR_2"/>
</dbReference>
<keyword evidence="2 3" id="KW-0802">TPR repeat</keyword>
<dbReference type="AlphaFoldDB" id="Q01WG2"/>
<keyword evidence="1" id="KW-0677">Repeat</keyword>
<feature type="repeat" description="TPR" evidence="3">
    <location>
        <begin position="377"/>
        <end position="410"/>
    </location>
</feature>
<dbReference type="HOGENOM" id="CLU_047224_0_0_0"/>